<proteinExistence type="predicted"/>
<comment type="caution">
    <text evidence="2">The sequence shown here is derived from an EMBL/GenBank/DDBJ whole genome shotgun (WGS) entry which is preliminary data.</text>
</comment>
<reference evidence="2" key="2">
    <citation type="journal article" date="2024" name="Plant">
        <title>Genomic evolution and insights into agronomic trait innovations of Sesamum species.</title>
        <authorList>
            <person name="Miao H."/>
            <person name="Wang L."/>
            <person name="Qu L."/>
            <person name="Liu H."/>
            <person name="Sun Y."/>
            <person name="Le M."/>
            <person name="Wang Q."/>
            <person name="Wei S."/>
            <person name="Zheng Y."/>
            <person name="Lin W."/>
            <person name="Duan Y."/>
            <person name="Cao H."/>
            <person name="Xiong S."/>
            <person name="Wang X."/>
            <person name="Wei L."/>
            <person name="Li C."/>
            <person name="Ma Q."/>
            <person name="Ju M."/>
            <person name="Zhao R."/>
            <person name="Li G."/>
            <person name="Mu C."/>
            <person name="Tian Q."/>
            <person name="Mei H."/>
            <person name="Zhang T."/>
            <person name="Gao T."/>
            <person name="Zhang H."/>
        </authorList>
    </citation>
    <scope>NUCLEOTIDE SEQUENCE</scope>
    <source>
        <strain evidence="2">G02</strain>
    </source>
</reference>
<gene>
    <name evidence="2" type="ORF">Sradi_4015800</name>
</gene>
<dbReference type="AlphaFoldDB" id="A0AAW2PLF7"/>
<evidence type="ECO:0000259" key="1">
    <source>
        <dbReference type="Pfam" id="PF07727"/>
    </source>
</evidence>
<sequence>MDLELQTLEQNGTWEFTSFPPIKRTIGFRWVFKLKLNPNGNIDCYMARLVTKDYNQIEGIDYIDSFSPVAKFVTVRVFLAFAASKSWPLFQLDVNNTFLRSNLDEEVYMDPPKGYAKARPDQV</sequence>
<protein>
    <recommendedName>
        <fullName evidence="1">Reverse transcriptase Ty1/copia-type domain-containing protein</fullName>
    </recommendedName>
</protein>
<dbReference type="Pfam" id="PF07727">
    <property type="entry name" value="RVT_2"/>
    <property type="match status" value="1"/>
</dbReference>
<name>A0AAW2PLF7_SESRA</name>
<organism evidence="2">
    <name type="scientific">Sesamum radiatum</name>
    <name type="common">Black benniseed</name>
    <dbReference type="NCBI Taxonomy" id="300843"/>
    <lineage>
        <taxon>Eukaryota</taxon>
        <taxon>Viridiplantae</taxon>
        <taxon>Streptophyta</taxon>
        <taxon>Embryophyta</taxon>
        <taxon>Tracheophyta</taxon>
        <taxon>Spermatophyta</taxon>
        <taxon>Magnoliopsida</taxon>
        <taxon>eudicotyledons</taxon>
        <taxon>Gunneridae</taxon>
        <taxon>Pentapetalae</taxon>
        <taxon>asterids</taxon>
        <taxon>lamiids</taxon>
        <taxon>Lamiales</taxon>
        <taxon>Pedaliaceae</taxon>
        <taxon>Sesamum</taxon>
    </lineage>
</organism>
<evidence type="ECO:0000313" key="2">
    <source>
        <dbReference type="EMBL" id="KAL0355689.1"/>
    </source>
</evidence>
<dbReference type="InterPro" id="IPR013103">
    <property type="entry name" value="RVT_2"/>
</dbReference>
<feature type="domain" description="Reverse transcriptase Ty1/copia-type" evidence="1">
    <location>
        <begin position="11"/>
        <end position="117"/>
    </location>
</feature>
<dbReference type="EMBL" id="JACGWJ010000017">
    <property type="protein sequence ID" value="KAL0355689.1"/>
    <property type="molecule type" value="Genomic_DNA"/>
</dbReference>
<reference evidence="2" key="1">
    <citation type="submission" date="2020-06" db="EMBL/GenBank/DDBJ databases">
        <authorList>
            <person name="Li T."/>
            <person name="Hu X."/>
            <person name="Zhang T."/>
            <person name="Song X."/>
            <person name="Zhang H."/>
            <person name="Dai N."/>
            <person name="Sheng W."/>
            <person name="Hou X."/>
            <person name="Wei L."/>
        </authorList>
    </citation>
    <scope>NUCLEOTIDE SEQUENCE</scope>
    <source>
        <strain evidence="2">G02</strain>
        <tissue evidence="2">Leaf</tissue>
    </source>
</reference>
<accession>A0AAW2PLF7</accession>